<feature type="domain" description="VOC" evidence="1">
    <location>
        <begin position="4"/>
        <end position="121"/>
    </location>
</feature>
<dbReference type="Gene3D" id="3.10.180.10">
    <property type="entry name" value="2,3-Dihydroxybiphenyl 1,2-Dioxygenase, domain 1"/>
    <property type="match status" value="1"/>
</dbReference>
<keyword evidence="3" id="KW-1185">Reference proteome</keyword>
<accession>A0ABQ4CE27</accession>
<dbReference type="Proteomes" id="UP000624325">
    <property type="component" value="Unassembled WGS sequence"/>
</dbReference>
<protein>
    <submittedName>
        <fullName evidence="2">Glyoxalase</fullName>
    </submittedName>
</protein>
<evidence type="ECO:0000313" key="3">
    <source>
        <dbReference type="Proteomes" id="UP000624325"/>
    </source>
</evidence>
<name>A0ABQ4CE27_9ACTN</name>
<dbReference type="EMBL" id="BONC01000085">
    <property type="protein sequence ID" value="GIF61037.1"/>
    <property type="molecule type" value="Genomic_DNA"/>
</dbReference>
<dbReference type="InterPro" id="IPR037523">
    <property type="entry name" value="VOC_core"/>
</dbReference>
<sequence>MLRGIATMSYWTDDLAAAKRWYADLLGIEPYFEVEGGYAEFRLGDYQQELGLIDRKFAPEGTATGAGGVVAYWHVDDIDAALERLTGMGATIREQPRDRGKGFITATVTDPFDNILGIMFNPHYQDVLRPIQARLTSLSGSVVATKAAGRWSAELGEGG</sequence>
<dbReference type="PROSITE" id="PS51819">
    <property type="entry name" value="VOC"/>
    <property type="match status" value="1"/>
</dbReference>
<dbReference type="RefSeq" id="WP_203707853.1">
    <property type="nucleotide sequence ID" value="NZ_BAAALU010000006.1"/>
</dbReference>
<gene>
    <name evidence="2" type="ORF">Air01nite_71320</name>
</gene>
<dbReference type="SUPFAM" id="SSF54593">
    <property type="entry name" value="Glyoxalase/Bleomycin resistance protein/Dihydroxybiphenyl dioxygenase"/>
    <property type="match status" value="1"/>
</dbReference>
<evidence type="ECO:0000313" key="2">
    <source>
        <dbReference type="EMBL" id="GIF61037.1"/>
    </source>
</evidence>
<dbReference type="Pfam" id="PF00903">
    <property type="entry name" value="Glyoxalase"/>
    <property type="match status" value="1"/>
</dbReference>
<dbReference type="InterPro" id="IPR029068">
    <property type="entry name" value="Glyas_Bleomycin-R_OHBP_Dase"/>
</dbReference>
<dbReference type="InterPro" id="IPR004360">
    <property type="entry name" value="Glyas_Fos-R_dOase_dom"/>
</dbReference>
<comment type="caution">
    <text evidence="2">The sequence shown here is derived from an EMBL/GenBank/DDBJ whole genome shotgun (WGS) entry which is preliminary data.</text>
</comment>
<reference evidence="2 3" key="1">
    <citation type="submission" date="2021-01" db="EMBL/GenBank/DDBJ databases">
        <title>Whole genome shotgun sequence of Asanoa iriomotensis NBRC 100142.</title>
        <authorList>
            <person name="Komaki H."/>
            <person name="Tamura T."/>
        </authorList>
    </citation>
    <scope>NUCLEOTIDE SEQUENCE [LARGE SCALE GENOMIC DNA]</scope>
    <source>
        <strain evidence="2 3">NBRC 100142</strain>
    </source>
</reference>
<organism evidence="2 3">
    <name type="scientific">Asanoa iriomotensis</name>
    <dbReference type="NCBI Taxonomy" id="234613"/>
    <lineage>
        <taxon>Bacteria</taxon>
        <taxon>Bacillati</taxon>
        <taxon>Actinomycetota</taxon>
        <taxon>Actinomycetes</taxon>
        <taxon>Micromonosporales</taxon>
        <taxon>Micromonosporaceae</taxon>
        <taxon>Asanoa</taxon>
    </lineage>
</organism>
<proteinExistence type="predicted"/>
<evidence type="ECO:0000259" key="1">
    <source>
        <dbReference type="PROSITE" id="PS51819"/>
    </source>
</evidence>